<dbReference type="Gene3D" id="4.10.280.10">
    <property type="entry name" value="Helix-loop-helix DNA-binding domain"/>
    <property type="match status" value="1"/>
</dbReference>
<dbReference type="AlphaFoldDB" id="A0A1U7XDH3"/>
<dbReference type="GO" id="GO:0090575">
    <property type="term" value="C:RNA polymerase II transcription regulator complex"/>
    <property type="evidence" value="ECO:0007669"/>
    <property type="project" value="TreeGrafter"/>
</dbReference>
<evidence type="ECO:0000256" key="5">
    <source>
        <dbReference type="ARBA" id="ARBA00023242"/>
    </source>
</evidence>
<dbReference type="PANTHER" id="PTHR13935">
    <property type="entry name" value="ACHAETE-SCUTE TRANSCRIPTION FACTOR-RELATED"/>
    <property type="match status" value="1"/>
</dbReference>
<reference evidence="8" key="1">
    <citation type="journal article" date="2013" name="Genome Biol.">
        <title>Reference genomes and transcriptomes of Nicotiana sylvestris and Nicotiana tomentosiformis.</title>
        <authorList>
            <person name="Sierro N."/>
            <person name="Battey J.N."/>
            <person name="Ouadi S."/>
            <person name="Bovet L."/>
            <person name="Goepfert S."/>
            <person name="Bakaher N."/>
            <person name="Peitsch M.C."/>
            <person name="Ivanov N.V."/>
        </authorList>
    </citation>
    <scope>NUCLEOTIDE SEQUENCE [LARGE SCALE GENOMIC DNA]</scope>
</reference>
<accession>A0A1U7XDH3</accession>
<reference evidence="9" key="2">
    <citation type="submission" date="2025-08" db="UniProtKB">
        <authorList>
            <consortium name="RefSeq"/>
        </authorList>
    </citation>
    <scope>IDENTIFICATION</scope>
    <source>
        <tissue evidence="9">Leaf</tissue>
    </source>
</reference>
<gene>
    <name evidence="9" type="primary">LOC104236648</name>
</gene>
<feature type="coiled-coil region" evidence="6">
    <location>
        <begin position="47"/>
        <end position="74"/>
    </location>
</feature>
<evidence type="ECO:0000259" key="7">
    <source>
        <dbReference type="PROSITE" id="PS50888"/>
    </source>
</evidence>
<dbReference type="Pfam" id="PF00010">
    <property type="entry name" value="HLH"/>
    <property type="match status" value="1"/>
</dbReference>
<dbReference type="RefSeq" id="XP_009788923.1">
    <property type="nucleotide sequence ID" value="XM_009790621.1"/>
</dbReference>
<dbReference type="PANTHER" id="PTHR13935:SF106">
    <property type="entry name" value="ACHAETE-SCUTE COMPLEX PROTEIN T5-RELATED"/>
    <property type="match status" value="1"/>
</dbReference>
<evidence type="ECO:0000256" key="1">
    <source>
        <dbReference type="ARBA" id="ARBA00004123"/>
    </source>
</evidence>
<keyword evidence="8" id="KW-1185">Reference proteome</keyword>
<feature type="domain" description="BHLH" evidence="7">
    <location>
        <begin position="5"/>
        <end position="57"/>
    </location>
</feature>
<keyword evidence="2" id="KW-0805">Transcription regulation</keyword>
<dbReference type="InterPro" id="IPR015660">
    <property type="entry name" value="MASH1/Ascl1a-like"/>
</dbReference>
<evidence type="ECO:0000313" key="8">
    <source>
        <dbReference type="Proteomes" id="UP000189701"/>
    </source>
</evidence>
<dbReference type="Proteomes" id="UP000189701">
    <property type="component" value="Unplaced"/>
</dbReference>
<dbReference type="CDD" id="cd18914">
    <property type="entry name" value="bHLH_AtORG2_like"/>
    <property type="match status" value="1"/>
</dbReference>
<keyword evidence="6" id="KW-0175">Coiled coil</keyword>
<keyword evidence="3" id="KW-0238">DNA-binding</keyword>
<dbReference type="eggNOG" id="ENOG502S1BU">
    <property type="taxonomic scope" value="Eukaryota"/>
</dbReference>
<keyword evidence="5" id="KW-0539">Nucleus</keyword>
<dbReference type="InterPro" id="IPR036638">
    <property type="entry name" value="HLH_DNA-bd_sf"/>
</dbReference>
<dbReference type="PROSITE" id="PS50888">
    <property type="entry name" value="BHLH"/>
    <property type="match status" value="1"/>
</dbReference>
<dbReference type="OrthoDB" id="1935281at2759"/>
<dbReference type="GO" id="GO:0000977">
    <property type="term" value="F:RNA polymerase II transcription regulatory region sequence-specific DNA binding"/>
    <property type="evidence" value="ECO:0007669"/>
    <property type="project" value="TreeGrafter"/>
</dbReference>
<dbReference type="GO" id="GO:0046983">
    <property type="term" value="F:protein dimerization activity"/>
    <property type="evidence" value="ECO:0007669"/>
    <property type="project" value="InterPro"/>
</dbReference>
<keyword evidence="4" id="KW-0804">Transcription</keyword>
<dbReference type="GO" id="GO:0000981">
    <property type="term" value="F:DNA-binding transcription factor activity, RNA polymerase II-specific"/>
    <property type="evidence" value="ECO:0007669"/>
    <property type="project" value="TreeGrafter"/>
</dbReference>
<sequence length="196" mass="22214">MSSSLKKLCIEIWNVQRRQEMTTLYSSLRSLLPLQCVKGKRSVSDHMHEAVNYIKQLQANMNELERKREKLKMVPNSSPHGRLDIISSIIVSSDCVTVSPCNGGVEILINGNYRRESLPLSRILQELLKEGFDVSAKVNQNSLHRIQSEACDEKCINLHSLQRKVIDAINIDVQLDAKSEFEVYGFGICNRTHSSS</sequence>
<dbReference type="SUPFAM" id="SSF47459">
    <property type="entry name" value="HLH, helix-loop-helix DNA-binding domain"/>
    <property type="match status" value="1"/>
</dbReference>
<evidence type="ECO:0000256" key="2">
    <source>
        <dbReference type="ARBA" id="ARBA00023015"/>
    </source>
</evidence>
<protein>
    <submittedName>
        <fullName evidence="9">Transcription factor bHLH36-like</fullName>
    </submittedName>
</protein>
<name>A0A1U7XDH3_NICSY</name>
<evidence type="ECO:0000313" key="9">
    <source>
        <dbReference type="RefSeq" id="XP_009788923.1"/>
    </source>
</evidence>
<evidence type="ECO:0000256" key="3">
    <source>
        <dbReference type="ARBA" id="ARBA00023125"/>
    </source>
</evidence>
<comment type="subcellular location">
    <subcellularLocation>
        <location evidence="1">Nucleus</location>
    </subcellularLocation>
</comment>
<dbReference type="InterPro" id="IPR011598">
    <property type="entry name" value="bHLH_dom"/>
</dbReference>
<dbReference type="STRING" id="4096.A0A1U7XDH3"/>
<proteinExistence type="predicted"/>
<evidence type="ECO:0000256" key="4">
    <source>
        <dbReference type="ARBA" id="ARBA00023163"/>
    </source>
</evidence>
<organism evidence="8 9">
    <name type="scientific">Nicotiana sylvestris</name>
    <name type="common">Wood tobacco</name>
    <name type="synonym">South American tobacco</name>
    <dbReference type="NCBI Taxonomy" id="4096"/>
    <lineage>
        <taxon>Eukaryota</taxon>
        <taxon>Viridiplantae</taxon>
        <taxon>Streptophyta</taxon>
        <taxon>Embryophyta</taxon>
        <taxon>Tracheophyta</taxon>
        <taxon>Spermatophyta</taxon>
        <taxon>Magnoliopsida</taxon>
        <taxon>eudicotyledons</taxon>
        <taxon>Gunneridae</taxon>
        <taxon>Pentapetalae</taxon>
        <taxon>asterids</taxon>
        <taxon>lamiids</taxon>
        <taxon>Solanales</taxon>
        <taxon>Solanaceae</taxon>
        <taxon>Nicotianoideae</taxon>
        <taxon>Nicotianeae</taxon>
        <taxon>Nicotiana</taxon>
    </lineage>
</organism>
<evidence type="ECO:0000256" key="6">
    <source>
        <dbReference type="SAM" id="Coils"/>
    </source>
</evidence>